<proteinExistence type="inferred from homology"/>
<evidence type="ECO:0000313" key="11">
    <source>
        <dbReference type="EMBL" id="ACC63529.1"/>
    </source>
</evidence>
<dbReference type="PANTHER" id="PTHR31839:SF46">
    <property type="entry name" value="AP2 DOMAIN CBF PROTEIN"/>
    <property type="match status" value="1"/>
</dbReference>
<dbReference type="InterPro" id="IPR001471">
    <property type="entry name" value="AP2/ERF_dom"/>
</dbReference>
<evidence type="ECO:0000256" key="1">
    <source>
        <dbReference type="ARBA" id="ARBA00004123"/>
    </source>
</evidence>
<keyword evidence="6" id="KW-0804">Transcription</keyword>
<name>C1IJC4_HORVU</name>
<dbReference type="Pfam" id="PF00847">
    <property type="entry name" value="AP2"/>
    <property type="match status" value="1"/>
</dbReference>
<evidence type="ECO:0000256" key="4">
    <source>
        <dbReference type="ARBA" id="ARBA00023125"/>
    </source>
</evidence>
<dbReference type="GO" id="GO:0003677">
    <property type="term" value="F:DNA binding"/>
    <property type="evidence" value="ECO:0007669"/>
    <property type="project" value="UniProtKB-KW"/>
</dbReference>
<evidence type="ECO:0000259" key="10">
    <source>
        <dbReference type="PROSITE" id="PS51032"/>
    </source>
</evidence>
<keyword evidence="2" id="KW-0805">Transcription regulation</keyword>
<feature type="compositionally biased region" description="Low complexity" evidence="9">
    <location>
        <begin position="158"/>
        <end position="174"/>
    </location>
</feature>
<organism evidence="11">
    <name type="scientific">Hordeum vulgare</name>
    <name type="common">Barley</name>
    <dbReference type="NCBI Taxonomy" id="4513"/>
    <lineage>
        <taxon>Eukaryota</taxon>
        <taxon>Viridiplantae</taxon>
        <taxon>Streptophyta</taxon>
        <taxon>Embryophyta</taxon>
        <taxon>Tracheophyta</taxon>
        <taxon>Spermatophyta</taxon>
        <taxon>Magnoliopsida</taxon>
        <taxon>Liliopsida</taxon>
        <taxon>Poales</taxon>
        <taxon>Poaceae</taxon>
        <taxon>BOP clade</taxon>
        <taxon>Pooideae</taxon>
        <taxon>Triticodae</taxon>
        <taxon>Triticeae</taxon>
        <taxon>Hordeinae</taxon>
        <taxon>Hordeum</taxon>
    </lineage>
</organism>
<dbReference type="PROSITE" id="PS51032">
    <property type="entry name" value="AP2_ERF"/>
    <property type="match status" value="1"/>
</dbReference>
<keyword evidence="4" id="KW-0238">DNA-binding</keyword>
<feature type="region of interest" description="Disordered" evidence="9">
    <location>
        <begin position="1"/>
        <end position="35"/>
    </location>
</feature>
<feature type="region of interest" description="Disordered" evidence="9">
    <location>
        <begin position="155"/>
        <end position="175"/>
    </location>
</feature>
<dbReference type="ExpressionAtlas" id="C1IJC4">
    <property type="expression patterns" value="baseline"/>
</dbReference>
<accession>C1IJC4</accession>
<evidence type="ECO:0000256" key="3">
    <source>
        <dbReference type="ARBA" id="ARBA00023016"/>
    </source>
</evidence>
<dbReference type="GO" id="GO:0005634">
    <property type="term" value="C:nucleus"/>
    <property type="evidence" value="ECO:0007669"/>
    <property type="project" value="UniProtKB-SubCell"/>
</dbReference>
<comment type="subcellular location">
    <subcellularLocation>
        <location evidence="1">Nucleus</location>
    </subcellularLocation>
</comment>
<dbReference type="GO" id="GO:0003700">
    <property type="term" value="F:DNA-binding transcription factor activity"/>
    <property type="evidence" value="ECO:0007669"/>
    <property type="project" value="InterPro"/>
</dbReference>
<evidence type="ECO:0000256" key="7">
    <source>
        <dbReference type="ARBA" id="ARBA00023242"/>
    </source>
</evidence>
<dbReference type="EMBL" id="EU593539">
    <property type="protein sequence ID" value="ACC63529.1"/>
    <property type="molecule type" value="Genomic_DNA"/>
</dbReference>
<evidence type="ECO:0000256" key="5">
    <source>
        <dbReference type="ARBA" id="ARBA00023159"/>
    </source>
</evidence>
<dbReference type="InterPro" id="IPR036955">
    <property type="entry name" value="AP2/ERF_dom_sf"/>
</dbReference>
<keyword evidence="7" id="KW-0539">Nucleus</keyword>
<sequence>MDMAGSDQQRCSPSSPSLSSHLKRPAGRTKFKETRHPVYRGVRRRGSAGRWVCEVRVPGKRGERLWLGTHLTAEAAARAHDAAMLCLLDRRAPCLNFADSVWLLAVPSALSDLADVRRAALSAVADFQRREAASGAATRAQAAAALIDEGTCSQSAQSSMENTGSSSTSSSLPSADGMLEVPATLGSNMFELDMSGEMDLDTYYAYFAEGLLLEPPQPPAAGACWDIDGGGADAALWSY</sequence>
<dbReference type="Gene3D" id="3.30.730.10">
    <property type="entry name" value="AP2/ERF domain"/>
    <property type="match status" value="1"/>
</dbReference>
<evidence type="ECO:0000256" key="2">
    <source>
        <dbReference type="ARBA" id="ARBA00023015"/>
    </source>
</evidence>
<dbReference type="InterPro" id="IPR016177">
    <property type="entry name" value="DNA-bd_dom_sf"/>
</dbReference>
<protein>
    <submittedName>
        <fullName evidence="11">CRT/DRE binding factor 15B</fullName>
    </submittedName>
</protein>
<dbReference type="PANTHER" id="PTHR31839">
    <property type="entry name" value="DEHYDRATION-RESPONSIVE ELEMENT-BINDING PROTEIN 1D"/>
    <property type="match status" value="1"/>
</dbReference>
<evidence type="ECO:0000256" key="9">
    <source>
        <dbReference type="SAM" id="MobiDB-lite"/>
    </source>
</evidence>
<keyword evidence="5" id="KW-0010">Activator</keyword>
<dbReference type="SMART" id="SM00380">
    <property type="entry name" value="AP2"/>
    <property type="match status" value="1"/>
</dbReference>
<feature type="domain" description="AP2/ERF" evidence="10">
    <location>
        <begin position="38"/>
        <end position="98"/>
    </location>
</feature>
<keyword evidence="3" id="KW-0346">Stress response</keyword>
<dbReference type="AlphaFoldDB" id="C1IJC4"/>
<dbReference type="SUPFAM" id="SSF54171">
    <property type="entry name" value="DNA-binding domain"/>
    <property type="match status" value="1"/>
</dbReference>
<feature type="compositionally biased region" description="Polar residues" evidence="9">
    <location>
        <begin position="1"/>
        <end position="11"/>
    </location>
</feature>
<dbReference type="InterPro" id="IPR045277">
    <property type="entry name" value="DRE1A-I"/>
</dbReference>
<reference evidence="11" key="1">
    <citation type="journal article" date="2010" name="Theor. Appl. Genet.">
        <title>CBF gene copy number variation at Frost Resistance-2 is associated with levels of freezing tolerance in temperate-climate cereals.</title>
        <authorList>
            <person name="Knox A.K."/>
            <person name="Dhillon T."/>
            <person name="Cheng H."/>
            <person name="Tondelli A."/>
            <person name="Pecchioni N."/>
            <person name="Stockinger E.J."/>
        </authorList>
    </citation>
    <scope>NUCLEOTIDE SEQUENCE</scope>
</reference>
<evidence type="ECO:0000256" key="6">
    <source>
        <dbReference type="ARBA" id="ARBA00023163"/>
    </source>
</evidence>
<evidence type="ECO:0000256" key="8">
    <source>
        <dbReference type="ARBA" id="ARBA00024343"/>
    </source>
</evidence>
<comment type="similarity">
    <text evidence="8">Belongs to the AP2/ERF transcription factor family. ERF subfamily.</text>
</comment>